<evidence type="ECO:0008006" key="3">
    <source>
        <dbReference type="Google" id="ProtNLM"/>
    </source>
</evidence>
<dbReference type="KEGG" id="yps:YPTB3124"/>
<protein>
    <recommendedName>
        <fullName evidence="3">mRNA interferase MqsR</fullName>
    </recommendedName>
</protein>
<dbReference type="Pfam" id="PF15723">
    <property type="entry name" value="MqsR_toxin"/>
    <property type="match status" value="1"/>
</dbReference>
<dbReference type="CDD" id="cd12869">
    <property type="entry name" value="MqsR"/>
    <property type="match status" value="1"/>
</dbReference>
<dbReference type="EMBL" id="BX936398">
    <property type="protein sequence ID" value="CAH22362.1"/>
    <property type="molecule type" value="Genomic_DNA"/>
</dbReference>
<reference evidence="1 2" key="1">
    <citation type="journal article" date="2004" name="Proc. Natl. Acad. Sci. U.S.A.">
        <title>Insights into the evolution of Yersinia pestis through whole-genome comparison with Yersinia pseudotuberculosis.</title>
        <authorList>
            <person name="Chain P.S.G."/>
            <person name="Carniel E."/>
            <person name="Larimer F.W."/>
            <person name="Lamerdin J."/>
            <person name="Stoutland P.O."/>
            <person name="Regala W.M."/>
            <person name="Georgescu A.M."/>
            <person name="Vergez L.M."/>
            <person name="Land M.L."/>
            <person name="Motin V.L."/>
            <person name="Brubaker R.R."/>
            <person name="Fowler J."/>
            <person name="Hinnebusch J."/>
            <person name="Marceau M."/>
            <person name="Medigue C."/>
            <person name="Simonet M."/>
            <person name="Chenal-Francisque V."/>
            <person name="Souza B."/>
            <person name="Dacheux D."/>
            <person name="Elliott J.M."/>
            <person name="Derbise A."/>
            <person name="Hauser L.J."/>
            <person name="Garcia E."/>
        </authorList>
    </citation>
    <scope>NUCLEOTIDE SEQUENCE [LARGE SCALE GENOMIC DNA]</scope>
    <source>
        <strain evidence="2">IP32953</strain>
    </source>
</reference>
<gene>
    <name evidence="1" type="ordered locus">YPTB3124</name>
</gene>
<evidence type="ECO:0000313" key="2">
    <source>
        <dbReference type="Proteomes" id="UP000001011"/>
    </source>
</evidence>
<proteinExistence type="predicted"/>
<dbReference type="InterPro" id="IPR031451">
    <property type="entry name" value="MqsR_toxin"/>
</dbReference>
<dbReference type="InterPro" id="IPR038493">
    <property type="entry name" value="MqsR_sf"/>
</dbReference>
<dbReference type="GO" id="GO:0009372">
    <property type="term" value="P:quorum sensing"/>
    <property type="evidence" value="ECO:0007669"/>
    <property type="project" value="InterPro"/>
</dbReference>
<dbReference type="GO" id="GO:0017148">
    <property type="term" value="P:negative regulation of translation"/>
    <property type="evidence" value="ECO:0007669"/>
    <property type="project" value="InterPro"/>
</dbReference>
<name>Q666X0_YERPS</name>
<evidence type="ECO:0000313" key="1">
    <source>
        <dbReference type="EMBL" id="CAH22362.1"/>
    </source>
</evidence>
<organism evidence="1 2">
    <name type="scientific">Yersinia pseudotuberculosis serotype I (strain IP32953)</name>
    <dbReference type="NCBI Taxonomy" id="273123"/>
    <lineage>
        <taxon>Bacteria</taxon>
        <taxon>Pseudomonadati</taxon>
        <taxon>Pseudomonadota</taxon>
        <taxon>Gammaproteobacteria</taxon>
        <taxon>Enterobacterales</taxon>
        <taxon>Yersiniaceae</taxon>
        <taxon>Yersinia</taxon>
    </lineage>
</organism>
<dbReference type="GO" id="GO:0044010">
    <property type="term" value="P:single-species biofilm formation"/>
    <property type="evidence" value="ECO:0007669"/>
    <property type="project" value="InterPro"/>
</dbReference>
<accession>Q666X0</accession>
<dbReference type="AlphaFoldDB" id="Q666X0"/>
<sequence length="105" mass="12106">MLKDGNEMEKRTPHTRLLKVKELVLKGNIKTTRTARDGAEELGLSFRDMCDAVSELISADFYKSMTTHQDHTIWQDVYRPMLSCGRVYLKITVIDDVLIVSFKEI</sequence>
<dbReference type="Gene3D" id="3.30.2310.40">
    <property type="match status" value="1"/>
</dbReference>
<dbReference type="Proteomes" id="UP000001011">
    <property type="component" value="Chromosome"/>
</dbReference>